<feature type="domain" description="Helix-hairpin-helix DNA-binding motif class 1" evidence="2">
    <location>
        <begin position="298"/>
        <end position="317"/>
    </location>
</feature>
<dbReference type="PANTHER" id="PTHR21180">
    <property type="entry name" value="ENDONUCLEASE/EXONUCLEASE/PHOSPHATASE FAMILY DOMAIN-CONTAINING PROTEIN 1"/>
    <property type="match status" value="1"/>
</dbReference>
<name>A0A1I5GF64_PSUAM</name>
<feature type="region of interest" description="Disordered" evidence="1">
    <location>
        <begin position="122"/>
        <end position="141"/>
    </location>
</feature>
<keyword evidence="4" id="KW-1185">Reference proteome</keyword>
<dbReference type="InterPro" id="IPR051675">
    <property type="entry name" value="Endo/Exo/Phosphatase_dom_1"/>
</dbReference>
<feature type="region of interest" description="Disordered" evidence="1">
    <location>
        <begin position="1"/>
        <end position="56"/>
    </location>
</feature>
<dbReference type="SMART" id="SM00278">
    <property type="entry name" value="HhH1"/>
    <property type="match status" value="2"/>
</dbReference>
<dbReference type="GO" id="GO:0003677">
    <property type="term" value="F:DNA binding"/>
    <property type="evidence" value="ECO:0007669"/>
    <property type="project" value="InterPro"/>
</dbReference>
<feature type="compositionally biased region" description="Pro residues" evidence="1">
    <location>
        <begin position="1"/>
        <end position="11"/>
    </location>
</feature>
<reference evidence="3 4" key="1">
    <citation type="submission" date="2016-10" db="EMBL/GenBank/DDBJ databases">
        <authorList>
            <person name="de Groot N.N."/>
        </authorList>
    </citation>
    <scope>NUCLEOTIDE SEQUENCE [LARGE SCALE GENOMIC DNA]</scope>
    <source>
        <strain evidence="3 4">CGMCC 4.1877</strain>
    </source>
</reference>
<dbReference type="RefSeq" id="WP_245773864.1">
    <property type="nucleotide sequence ID" value="NZ_FOUY01000046.1"/>
</dbReference>
<evidence type="ECO:0000256" key="1">
    <source>
        <dbReference type="SAM" id="MobiDB-lite"/>
    </source>
</evidence>
<dbReference type="GO" id="GO:0015628">
    <property type="term" value="P:protein secretion by the type II secretion system"/>
    <property type="evidence" value="ECO:0007669"/>
    <property type="project" value="TreeGrafter"/>
</dbReference>
<dbReference type="STRING" id="260086.SAMN05216207_104626"/>
<dbReference type="Proteomes" id="UP000199614">
    <property type="component" value="Unassembled WGS sequence"/>
</dbReference>
<dbReference type="GO" id="GO:0015627">
    <property type="term" value="C:type II protein secretion system complex"/>
    <property type="evidence" value="ECO:0007669"/>
    <property type="project" value="TreeGrafter"/>
</dbReference>
<organism evidence="3 4">
    <name type="scientific">Pseudonocardia ammonioxydans</name>
    <dbReference type="NCBI Taxonomy" id="260086"/>
    <lineage>
        <taxon>Bacteria</taxon>
        <taxon>Bacillati</taxon>
        <taxon>Actinomycetota</taxon>
        <taxon>Actinomycetes</taxon>
        <taxon>Pseudonocardiales</taxon>
        <taxon>Pseudonocardiaceae</taxon>
        <taxon>Pseudonocardia</taxon>
    </lineage>
</organism>
<evidence type="ECO:0000313" key="4">
    <source>
        <dbReference type="Proteomes" id="UP000199614"/>
    </source>
</evidence>
<sequence>MPLALGPPPGGDGPVGAWPDPDGPVDDLRHPLARLAEQEGRGSPEPGGSAPHRGRPSWARRVALRWLPPSLAGARVDPGRPGALVLIVVVLVGAVVAGVGVWSNRPTAEPVGGLPPVAVTPAPDAAAPGGPAPDDPVAAGPATGGPLVVSVVGKVARPGLVRIPDGARVADAVDAAGGAMPGVDLAVLNLARRVGDGEQIAVGVPPAPDAAPGAPAPGGEPASGAEPGSAPGSAAPGGAGAGTPGAGGTAAGNTAAGAKVDLNRATAADLDALPGVGPVTATKIIDWRTANGRFSRVEQLREVDGIGERRFATLQALVTV</sequence>
<feature type="domain" description="Helix-hairpin-helix DNA-binding motif class 1" evidence="2">
    <location>
        <begin position="268"/>
        <end position="287"/>
    </location>
</feature>
<dbReference type="InterPro" id="IPR003583">
    <property type="entry name" value="Hlx-hairpin-Hlx_DNA-bd_motif"/>
</dbReference>
<dbReference type="Gene3D" id="1.10.150.320">
    <property type="entry name" value="Photosystem II 12 kDa extrinsic protein"/>
    <property type="match status" value="1"/>
</dbReference>
<gene>
    <name evidence="3" type="ORF">SAMN05216207_104626</name>
</gene>
<feature type="compositionally biased region" description="Basic and acidic residues" evidence="1">
    <location>
        <begin position="26"/>
        <end position="42"/>
    </location>
</feature>
<dbReference type="InterPro" id="IPR010994">
    <property type="entry name" value="RuvA_2-like"/>
</dbReference>
<dbReference type="Pfam" id="PF10531">
    <property type="entry name" value="SLBB"/>
    <property type="match status" value="1"/>
</dbReference>
<dbReference type="PANTHER" id="PTHR21180:SF32">
    <property type="entry name" value="ENDONUCLEASE_EXONUCLEASE_PHOSPHATASE FAMILY DOMAIN-CONTAINING PROTEIN 1"/>
    <property type="match status" value="1"/>
</dbReference>
<feature type="region of interest" description="Disordered" evidence="1">
    <location>
        <begin position="200"/>
        <end position="253"/>
    </location>
</feature>
<feature type="compositionally biased region" description="Gly residues" evidence="1">
    <location>
        <begin position="235"/>
        <end position="250"/>
    </location>
</feature>
<protein>
    <submittedName>
        <fullName evidence="3">Competence protein ComEA</fullName>
    </submittedName>
</protein>
<dbReference type="AlphaFoldDB" id="A0A1I5GF64"/>
<feature type="compositionally biased region" description="Low complexity" evidence="1">
    <location>
        <begin position="210"/>
        <end position="234"/>
    </location>
</feature>
<evidence type="ECO:0000259" key="2">
    <source>
        <dbReference type="SMART" id="SM00278"/>
    </source>
</evidence>
<dbReference type="Gene3D" id="3.10.560.10">
    <property type="entry name" value="Outer membrane lipoprotein wza domain like"/>
    <property type="match status" value="1"/>
</dbReference>
<dbReference type="Pfam" id="PF12836">
    <property type="entry name" value="HHH_3"/>
    <property type="match status" value="1"/>
</dbReference>
<dbReference type="SUPFAM" id="SSF47781">
    <property type="entry name" value="RuvA domain 2-like"/>
    <property type="match status" value="1"/>
</dbReference>
<dbReference type="InterPro" id="IPR019554">
    <property type="entry name" value="Soluble_ligand-bd"/>
</dbReference>
<proteinExistence type="predicted"/>
<dbReference type="EMBL" id="FOUY01000046">
    <property type="protein sequence ID" value="SFO34728.1"/>
    <property type="molecule type" value="Genomic_DNA"/>
</dbReference>
<dbReference type="GO" id="GO:0006281">
    <property type="term" value="P:DNA repair"/>
    <property type="evidence" value="ECO:0007669"/>
    <property type="project" value="InterPro"/>
</dbReference>
<evidence type="ECO:0000313" key="3">
    <source>
        <dbReference type="EMBL" id="SFO34728.1"/>
    </source>
</evidence>
<accession>A0A1I5GF64</accession>